<dbReference type="Proteomes" id="UP001156702">
    <property type="component" value="Unassembled WGS sequence"/>
</dbReference>
<proteinExistence type="predicted"/>
<sequence>MACKKNQLEAVVYLVNAIFNGDTGHCLSFAVMNFRSLHARYRQWKANSSFSFPLPLARVS</sequence>
<protein>
    <recommendedName>
        <fullName evidence="3">Transposase</fullName>
    </recommendedName>
</protein>
<organism evidence="1 2">
    <name type="scientific">Shinella yambaruensis</name>
    <dbReference type="NCBI Taxonomy" id="415996"/>
    <lineage>
        <taxon>Bacteria</taxon>
        <taxon>Pseudomonadati</taxon>
        <taxon>Pseudomonadota</taxon>
        <taxon>Alphaproteobacteria</taxon>
        <taxon>Hyphomicrobiales</taxon>
        <taxon>Rhizobiaceae</taxon>
        <taxon>Shinella</taxon>
    </lineage>
</organism>
<reference evidence="2" key="1">
    <citation type="journal article" date="2019" name="Int. J. Syst. Evol. Microbiol.">
        <title>The Global Catalogue of Microorganisms (GCM) 10K type strain sequencing project: providing services to taxonomists for standard genome sequencing and annotation.</title>
        <authorList>
            <consortium name="The Broad Institute Genomics Platform"/>
            <consortium name="The Broad Institute Genome Sequencing Center for Infectious Disease"/>
            <person name="Wu L."/>
            <person name="Ma J."/>
        </authorList>
    </citation>
    <scope>NUCLEOTIDE SEQUENCE [LARGE SCALE GENOMIC DNA]</scope>
    <source>
        <strain evidence="2">NBRC 102122</strain>
    </source>
</reference>
<gene>
    <name evidence="1" type="ORF">GCM10007923_10770</name>
</gene>
<comment type="caution">
    <text evidence="1">The sequence shown here is derived from an EMBL/GenBank/DDBJ whole genome shotgun (WGS) entry which is preliminary data.</text>
</comment>
<evidence type="ECO:0008006" key="3">
    <source>
        <dbReference type="Google" id="ProtNLM"/>
    </source>
</evidence>
<evidence type="ECO:0000313" key="2">
    <source>
        <dbReference type="Proteomes" id="UP001156702"/>
    </source>
</evidence>
<evidence type="ECO:0000313" key="1">
    <source>
        <dbReference type="EMBL" id="GLR49872.1"/>
    </source>
</evidence>
<keyword evidence="2" id="KW-1185">Reference proteome</keyword>
<dbReference type="EMBL" id="BSOP01000007">
    <property type="protein sequence ID" value="GLR49872.1"/>
    <property type="molecule type" value="Genomic_DNA"/>
</dbReference>
<accession>A0ABQ5ZDU0</accession>
<name>A0ABQ5ZDU0_9HYPH</name>